<evidence type="ECO:0000256" key="1">
    <source>
        <dbReference type="SAM" id="MobiDB-lite"/>
    </source>
</evidence>
<dbReference type="EMBL" id="CAJOBD010043763">
    <property type="protein sequence ID" value="CAF4328503.1"/>
    <property type="molecule type" value="Genomic_DNA"/>
</dbReference>
<reference evidence="2" key="1">
    <citation type="submission" date="2021-02" db="EMBL/GenBank/DDBJ databases">
        <authorList>
            <person name="Nowell W R."/>
        </authorList>
    </citation>
    <scope>NUCLEOTIDE SEQUENCE</scope>
</reference>
<name>A0A820JMY5_9BILA</name>
<proteinExistence type="predicted"/>
<evidence type="ECO:0000313" key="2">
    <source>
        <dbReference type="EMBL" id="CAF4328503.1"/>
    </source>
</evidence>
<feature type="compositionally biased region" description="Polar residues" evidence="1">
    <location>
        <begin position="1"/>
        <end position="17"/>
    </location>
</feature>
<sequence>MKSFSVNRQLITSTITPNKEGEETAAAEGTL</sequence>
<comment type="caution">
    <text evidence="2">The sequence shown here is derived from an EMBL/GenBank/DDBJ whole genome shotgun (WGS) entry which is preliminary data.</text>
</comment>
<feature type="region of interest" description="Disordered" evidence="1">
    <location>
        <begin position="1"/>
        <end position="31"/>
    </location>
</feature>
<protein>
    <submittedName>
        <fullName evidence="2">Uncharacterized protein</fullName>
    </submittedName>
</protein>
<feature type="non-terminal residue" evidence="2">
    <location>
        <position position="31"/>
    </location>
</feature>
<organism evidence="2 3">
    <name type="scientific">Rotaria sordida</name>
    <dbReference type="NCBI Taxonomy" id="392033"/>
    <lineage>
        <taxon>Eukaryota</taxon>
        <taxon>Metazoa</taxon>
        <taxon>Spiralia</taxon>
        <taxon>Gnathifera</taxon>
        <taxon>Rotifera</taxon>
        <taxon>Eurotatoria</taxon>
        <taxon>Bdelloidea</taxon>
        <taxon>Philodinida</taxon>
        <taxon>Philodinidae</taxon>
        <taxon>Rotaria</taxon>
    </lineage>
</organism>
<gene>
    <name evidence="2" type="ORF">JBS370_LOCUS41236</name>
</gene>
<dbReference type="Proteomes" id="UP000663836">
    <property type="component" value="Unassembled WGS sequence"/>
</dbReference>
<dbReference type="AlphaFoldDB" id="A0A820JMY5"/>
<evidence type="ECO:0000313" key="3">
    <source>
        <dbReference type="Proteomes" id="UP000663836"/>
    </source>
</evidence>
<accession>A0A820JMY5</accession>